<evidence type="ECO:0000259" key="2">
    <source>
        <dbReference type="Pfam" id="PF00975"/>
    </source>
</evidence>
<dbReference type="Pfam" id="PF00975">
    <property type="entry name" value="Thioesterase"/>
    <property type="match status" value="1"/>
</dbReference>
<dbReference type="Gene3D" id="3.40.50.1820">
    <property type="entry name" value="alpha/beta hydrolase"/>
    <property type="match status" value="1"/>
</dbReference>
<evidence type="ECO:0000256" key="1">
    <source>
        <dbReference type="ARBA" id="ARBA00007169"/>
    </source>
</evidence>
<keyword evidence="3" id="KW-0378">Hydrolase</keyword>
<dbReference type="InterPro" id="IPR029058">
    <property type="entry name" value="AB_hydrolase_fold"/>
</dbReference>
<dbReference type="InterPro" id="IPR001031">
    <property type="entry name" value="Thioesterase"/>
</dbReference>
<dbReference type="Proteomes" id="UP001260534">
    <property type="component" value="Unassembled WGS sequence"/>
</dbReference>
<proteinExistence type="inferred from homology"/>
<dbReference type="PANTHER" id="PTHR11487:SF0">
    <property type="entry name" value="S-ACYL FATTY ACID SYNTHASE THIOESTERASE, MEDIUM CHAIN"/>
    <property type="match status" value="1"/>
</dbReference>
<name>A0ABU2HZ30_9XANT</name>
<dbReference type="PANTHER" id="PTHR11487">
    <property type="entry name" value="THIOESTERASE"/>
    <property type="match status" value="1"/>
</dbReference>
<dbReference type="SUPFAM" id="SSF53474">
    <property type="entry name" value="alpha/beta-Hydrolases"/>
    <property type="match status" value="1"/>
</dbReference>
<dbReference type="RefSeq" id="WP_209029311.1">
    <property type="nucleotide sequence ID" value="NZ_CP115873.1"/>
</dbReference>
<dbReference type="GO" id="GO:0016787">
    <property type="term" value="F:hydrolase activity"/>
    <property type="evidence" value="ECO:0007669"/>
    <property type="project" value="UniProtKB-KW"/>
</dbReference>
<dbReference type="InterPro" id="IPR012223">
    <property type="entry name" value="TEII"/>
</dbReference>
<gene>
    <name evidence="3" type="ORF">PNQ69_00020</name>
</gene>
<sequence>MRDSQSRPRLICLPYAGGSQHIFQAWATALTAHIDVICPVFPGRGSRLYEPAIPSIDGLVAWLRSELSVQLQGDFSIWGHSMGGLLGYELSRSLVASRLAAPRHLFVSGRLPPHCPRRRDQYHLADDQLLIERLRQLGGTPPEVLANNELMALLLPILRADIAACEDYVWMPDRVPLMVPITIMGGDADPEVSLVDLQGWHRCTGGKVRILSMQGGHFFLHENVEAIAKLMHRTLTS</sequence>
<dbReference type="EMBL" id="JAQMHB010000001">
    <property type="protein sequence ID" value="MDS9991144.1"/>
    <property type="molecule type" value="Genomic_DNA"/>
</dbReference>
<evidence type="ECO:0000313" key="3">
    <source>
        <dbReference type="EMBL" id="MDS9991144.1"/>
    </source>
</evidence>
<reference evidence="3 4" key="1">
    <citation type="submission" date="2023-01" db="EMBL/GenBank/DDBJ databases">
        <title>Xanthomonas hawaiianensis sp. nov. isolated from Araceae family in Hawaii.</title>
        <authorList>
            <person name="Chunag S.-C."/>
            <person name="Dobhal S."/>
            <person name="Alvarez A."/>
            <person name="Arif M."/>
        </authorList>
    </citation>
    <scope>NUCLEOTIDE SEQUENCE [LARGE SCALE GENOMIC DNA]</scope>
    <source>
        <strain evidence="3 4">A2111</strain>
    </source>
</reference>
<accession>A0ABU2HZ30</accession>
<feature type="domain" description="Thioesterase" evidence="2">
    <location>
        <begin position="9"/>
        <end position="233"/>
    </location>
</feature>
<protein>
    <submittedName>
        <fullName evidence="3">Alpha/beta fold hydrolase</fullName>
    </submittedName>
</protein>
<comment type="caution">
    <text evidence="3">The sequence shown here is derived from an EMBL/GenBank/DDBJ whole genome shotgun (WGS) entry which is preliminary data.</text>
</comment>
<comment type="similarity">
    <text evidence="1">Belongs to the thioesterase family.</text>
</comment>
<evidence type="ECO:0000313" key="4">
    <source>
        <dbReference type="Proteomes" id="UP001260534"/>
    </source>
</evidence>
<organism evidence="3 4">
    <name type="scientific">Xanthomonas hawaiiensis</name>
    <dbReference type="NCBI Taxonomy" id="3003247"/>
    <lineage>
        <taxon>Bacteria</taxon>
        <taxon>Pseudomonadati</taxon>
        <taxon>Pseudomonadota</taxon>
        <taxon>Gammaproteobacteria</taxon>
        <taxon>Lysobacterales</taxon>
        <taxon>Lysobacteraceae</taxon>
        <taxon>Xanthomonas</taxon>
    </lineage>
</organism>
<keyword evidence="4" id="KW-1185">Reference proteome</keyword>